<comment type="caution">
    <text evidence="1">The sequence shown here is derived from an EMBL/GenBank/DDBJ whole genome shotgun (WGS) entry which is preliminary data.</text>
</comment>
<accession>A0A9P1C1S5</accession>
<evidence type="ECO:0000313" key="1">
    <source>
        <dbReference type="EMBL" id="CAI3982568.1"/>
    </source>
</evidence>
<name>A0A9P1C1S5_9DINO</name>
<evidence type="ECO:0000313" key="3">
    <source>
        <dbReference type="EMBL" id="CAL4769880.1"/>
    </source>
</evidence>
<dbReference type="EMBL" id="CAMXCT010000726">
    <property type="protein sequence ID" value="CAI3982568.1"/>
    <property type="molecule type" value="Genomic_DNA"/>
</dbReference>
<protein>
    <submittedName>
        <fullName evidence="3">F-box domain-containing protein</fullName>
    </submittedName>
</protein>
<dbReference type="AlphaFoldDB" id="A0A9P1C1S5"/>
<organism evidence="1">
    <name type="scientific">Cladocopium goreaui</name>
    <dbReference type="NCBI Taxonomy" id="2562237"/>
    <lineage>
        <taxon>Eukaryota</taxon>
        <taxon>Sar</taxon>
        <taxon>Alveolata</taxon>
        <taxon>Dinophyceae</taxon>
        <taxon>Suessiales</taxon>
        <taxon>Symbiodiniaceae</taxon>
        <taxon>Cladocopium</taxon>
    </lineage>
</organism>
<gene>
    <name evidence="1" type="ORF">C1SCF055_LOCUS10247</name>
</gene>
<dbReference type="EMBL" id="CAMXCT020000726">
    <property type="protein sequence ID" value="CAL1135943.1"/>
    <property type="molecule type" value="Genomic_DNA"/>
</dbReference>
<sequence>VTMDLLQLVARCCDGEDLTRLGQTGRRFFQQLDLSVEVLKRATLACPAHSKAWIRTDDVLGSPGWAYALHQAHRRNGVHDCVAVRGSDMQNSHGTSEVDT</sequence>
<reference evidence="2" key="2">
    <citation type="submission" date="2024-04" db="EMBL/GenBank/DDBJ databases">
        <authorList>
            <person name="Chen Y."/>
            <person name="Shah S."/>
            <person name="Dougan E. K."/>
            <person name="Thang M."/>
            <person name="Chan C."/>
        </authorList>
    </citation>
    <scope>NUCLEOTIDE SEQUENCE [LARGE SCALE GENOMIC DNA]</scope>
</reference>
<proteinExistence type="predicted"/>
<evidence type="ECO:0000313" key="4">
    <source>
        <dbReference type="Proteomes" id="UP001152797"/>
    </source>
</evidence>
<dbReference type="OrthoDB" id="434825at2759"/>
<evidence type="ECO:0000313" key="2">
    <source>
        <dbReference type="EMBL" id="CAL1135943.1"/>
    </source>
</evidence>
<keyword evidence="4" id="KW-1185">Reference proteome</keyword>
<dbReference type="EMBL" id="CAMXCT030000726">
    <property type="protein sequence ID" value="CAL4769880.1"/>
    <property type="molecule type" value="Genomic_DNA"/>
</dbReference>
<reference evidence="1" key="1">
    <citation type="submission" date="2022-10" db="EMBL/GenBank/DDBJ databases">
        <authorList>
            <person name="Chen Y."/>
            <person name="Dougan E. K."/>
            <person name="Chan C."/>
            <person name="Rhodes N."/>
            <person name="Thang M."/>
        </authorList>
    </citation>
    <scope>NUCLEOTIDE SEQUENCE</scope>
</reference>
<feature type="non-terminal residue" evidence="1">
    <location>
        <position position="1"/>
    </location>
</feature>
<dbReference type="Proteomes" id="UP001152797">
    <property type="component" value="Unassembled WGS sequence"/>
</dbReference>